<accession>A0A4E0R5Z8</accession>
<proteinExistence type="predicted"/>
<evidence type="ECO:0000313" key="4">
    <source>
        <dbReference type="Proteomes" id="UP000230066"/>
    </source>
</evidence>
<feature type="compositionally biased region" description="Polar residues" evidence="2">
    <location>
        <begin position="695"/>
        <end position="719"/>
    </location>
</feature>
<feature type="compositionally biased region" description="Polar residues" evidence="2">
    <location>
        <begin position="135"/>
        <end position="151"/>
    </location>
</feature>
<reference evidence="3" key="1">
    <citation type="submission" date="2019-03" db="EMBL/GenBank/DDBJ databases">
        <title>Improved annotation for the trematode Fasciola hepatica.</title>
        <authorList>
            <person name="Choi Y.-J."/>
            <person name="Martin J."/>
            <person name="Mitreva M."/>
        </authorList>
    </citation>
    <scope>NUCLEOTIDE SEQUENCE [LARGE SCALE GENOMIC DNA]</scope>
</reference>
<keyword evidence="4" id="KW-1185">Reference proteome</keyword>
<feature type="region of interest" description="Disordered" evidence="2">
    <location>
        <begin position="692"/>
        <end position="728"/>
    </location>
</feature>
<evidence type="ECO:0000256" key="1">
    <source>
        <dbReference type="SAM" id="Coils"/>
    </source>
</evidence>
<feature type="compositionally biased region" description="Polar residues" evidence="2">
    <location>
        <begin position="170"/>
        <end position="185"/>
    </location>
</feature>
<feature type="region of interest" description="Disordered" evidence="2">
    <location>
        <begin position="83"/>
        <end position="106"/>
    </location>
</feature>
<feature type="coiled-coil region" evidence="1">
    <location>
        <begin position="380"/>
        <end position="534"/>
    </location>
</feature>
<feature type="compositionally biased region" description="Polar residues" evidence="2">
    <location>
        <begin position="968"/>
        <end position="979"/>
    </location>
</feature>
<feature type="coiled-coil region" evidence="1">
    <location>
        <begin position="591"/>
        <end position="618"/>
    </location>
</feature>
<feature type="region of interest" description="Disordered" evidence="2">
    <location>
        <begin position="133"/>
        <end position="191"/>
    </location>
</feature>
<comment type="caution">
    <text evidence="3">The sequence shown here is derived from an EMBL/GenBank/DDBJ whole genome shotgun (WGS) entry which is preliminary data.</text>
</comment>
<evidence type="ECO:0000256" key="2">
    <source>
        <dbReference type="SAM" id="MobiDB-lite"/>
    </source>
</evidence>
<keyword evidence="1" id="KW-0175">Coiled coil</keyword>
<feature type="region of interest" description="Disordered" evidence="2">
    <location>
        <begin position="968"/>
        <end position="996"/>
    </location>
</feature>
<evidence type="ECO:0000313" key="3">
    <source>
        <dbReference type="EMBL" id="THD20931.1"/>
    </source>
</evidence>
<feature type="compositionally biased region" description="Polar residues" evidence="2">
    <location>
        <begin position="94"/>
        <end position="106"/>
    </location>
</feature>
<dbReference type="EMBL" id="JXXN02004035">
    <property type="protein sequence ID" value="THD20931.1"/>
    <property type="molecule type" value="Genomic_DNA"/>
</dbReference>
<name>A0A4E0R5Z8_FASHE</name>
<protein>
    <submittedName>
        <fullName evidence="3">Uncharacterized protein</fullName>
    </submittedName>
</protein>
<organism evidence="3 4">
    <name type="scientific">Fasciola hepatica</name>
    <name type="common">Liver fluke</name>
    <dbReference type="NCBI Taxonomy" id="6192"/>
    <lineage>
        <taxon>Eukaryota</taxon>
        <taxon>Metazoa</taxon>
        <taxon>Spiralia</taxon>
        <taxon>Lophotrochozoa</taxon>
        <taxon>Platyhelminthes</taxon>
        <taxon>Trematoda</taxon>
        <taxon>Digenea</taxon>
        <taxon>Plagiorchiida</taxon>
        <taxon>Echinostomata</taxon>
        <taxon>Echinostomatoidea</taxon>
        <taxon>Fasciolidae</taxon>
        <taxon>Fasciola</taxon>
    </lineage>
</organism>
<gene>
    <name evidence="3" type="ORF">D915_008030</name>
</gene>
<sequence length="1038" mass="118234">MPAPACRIMEESGIIEVGSEHESSAEFTMAEADIHRKDPQSCTFWTDDEPDLNQAEIPELRNGVDKEESYVDHITQENAPYASVKPLTSDGDRNSSSTFVSRNLPDQTTVPYSTMASIHYPSSRRVPTEIRITKKNNVMTESARTTETTGSSREKISTSLALEFPRVRNSKSFTHGDSARQQSSHGAAAINSDGSRNLLKAIQIRSQQFLYDITPRPRGGSLDRIDTSRSKFSIYSEEEEEDGAGEPTIPQAVTSCATESRLFTPRQNHHGNQKCPDVLKMRCDLLQTHLALLDARKQSMESSICRLDEEFKQKQQKLFVEQSPRLPIITEDASGTKEATLKRQNEQLRILRETAFQCKLNFETSEAARFMLEEKLALACSEMEADKDFYQKQVEQLEQELKHSAESASGLRKQNLSLQSANLQLTNHVRQLEQEQTELRAEIDVLIAKCRDHLEVRIVELEQEKRQLNEHLVTIDKQTVAASEDHKRKMNELQRQIKEQQTRLDHLLSTNDQLTKQLQQAQALLAAKQQEEEDNRLALETKLRNSHLETELSLLQLRSEHLSNQQAIIGTIRGEYERDIEHLKCKHTEELGKLGEKLQANERVVQQLNEELETHKQKSSNRDDHFTQTDALTLMRNTRTSDVDKLLEQICQLRMERDVAVKRAQDERVKFEQIQDEHEIAACRRSRSVVLVSSEQKSPEQTSESITRGRTHASHNISGNRKEKLRAGSHQGRVQNVLAIERERNMLLRFLTEVLMAVIETNNVESRKLTEILQIPSFQVIIPASLTLADNLDTSKIPPRTPLVSLLPNLREDIPRHWMTVLAESVGGWAACCSKMISLVNRQQQLLDTRSHSLRELKAMATKQVDVLYEQLERMKKMQMNKTKQKMLHQDNTNLSRGDFQSEFKRTRSNMIPVSEMTKLRALERTLSSSNSSTPIIFTSSNPRSALSPSLELRALACPLIDYPVSQASTPRRSGSVSQMKVAEWPTQQIPQSRVSSRPTVGWTDVLVPTTHTNLSRNRLFQYVDTASRDTIPSVNIQ</sequence>
<dbReference type="Proteomes" id="UP000230066">
    <property type="component" value="Unassembled WGS sequence"/>
</dbReference>
<feature type="compositionally biased region" description="Polar residues" evidence="2">
    <location>
        <begin position="986"/>
        <end position="996"/>
    </location>
</feature>
<dbReference type="AlphaFoldDB" id="A0A4E0R5Z8"/>